<dbReference type="InterPro" id="IPR000070">
    <property type="entry name" value="Pectinesterase_cat"/>
</dbReference>
<keyword evidence="4" id="KW-0378">Hydrolase</keyword>
<dbReference type="PANTHER" id="PTHR31321:SF137">
    <property type="entry name" value="PECTIN METHYL ESTERASE (EUROFUNG)"/>
    <property type="match status" value="1"/>
</dbReference>
<evidence type="ECO:0000259" key="6">
    <source>
        <dbReference type="Pfam" id="PF01095"/>
    </source>
</evidence>
<keyword evidence="8" id="KW-1185">Reference proteome</keyword>
<accession>A0ABR3W219</accession>
<evidence type="ECO:0000256" key="4">
    <source>
        <dbReference type="ARBA" id="ARBA00022801"/>
    </source>
</evidence>
<dbReference type="EMBL" id="JAZHXJ010000806">
    <property type="protein sequence ID" value="KAL1851008.1"/>
    <property type="molecule type" value="Genomic_DNA"/>
</dbReference>
<protein>
    <recommendedName>
        <fullName evidence="3">pectinesterase</fullName>
        <ecNumber evidence="3">3.1.1.11</ecNumber>
    </recommendedName>
</protein>
<dbReference type="PANTHER" id="PTHR31321">
    <property type="entry name" value="ACYL-COA THIOESTER HYDROLASE YBHC-RELATED"/>
    <property type="match status" value="1"/>
</dbReference>
<evidence type="ECO:0000256" key="5">
    <source>
        <dbReference type="ARBA" id="ARBA00023085"/>
    </source>
</evidence>
<evidence type="ECO:0000313" key="8">
    <source>
        <dbReference type="Proteomes" id="UP001586593"/>
    </source>
</evidence>
<dbReference type="Gene3D" id="2.160.20.10">
    <property type="entry name" value="Single-stranded right-handed beta-helix, Pectin lyase-like"/>
    <property type="match status" value="1"/>
</dbReference>
<dbReference type="Proteomes" id="UP001586593">
    <property type="component" value="Unassembled WGS sequence"/>
</dbReference>
<comment type="similarity">
    <text evidence="2">Belongs to the pectinesterase family.</text>
</comment>
<dbReference type="SUPFAM" id="SSF51126">
    <property type="entry name" value="Pectin lyase-like"/>
    <property type="match status" value="1"/>
</dbReference>
<evidence type="ECO:0000256" key="3">
    <source>
        <dbReference type="ARBA" id="ARBA00013229"/>
    </source>
</evidence>
<comment type="pathway">
    <text evidence="1">Glycan metabolism; pectin degradation; 2-dehydro-3-deoxy-D-gluconate from pectin: step 1/5.</text>
</comment>
<reference evidence="7 8" key="1">
    <citation type="journal article" date="2024" name="Commun. Biol.">
        <title>Comparative genomic analysis of thermophilic fungi reveals convergent evolutionary adaptations and gene losses.</title>
        <authorList>
            <person name="Steindorff A.S."/>
            <person name="Aguilar-Pontes M.V."/>
            <person name="Robinson A.J."/>
            <person name="Andreopoulos B."/>
            <person name="LaButti K."/>
            <person name="Kuo A."/>
            <person name="Mondo S."/>
            <person name="Riley R."/>
            <person name="Otillar R."/>
            <person name="Haridas S."/>
            <person name="Lipzen A."/>
            <person name="Grimwood J."/>
            <person name="Schmutz J."/>
            <person name="Clum A."/>
            <person name="Reid I.D."/>
            <person name="Moisan M.C."/>
            <person name="Butler G."/>
            <person name="Nguyen T.T.M."/>
            <person name="Dewar K."/>
            <person name="Conant G."/>
            <person name="Drula E."/>
            <person name="Henrissat B."/>
            <person name="Hansel C."/>
            <person name="Singer S."/>
            <person name="Hutchinson M.I."/>
            <person name="de Vries R.P."/>
            <person name="Natvig D.O."/>
            <person name="Powell A.J."/>
            <person name="Tsang A."/>
            <person name="Grigoriev I.V."/>
        </authorList>
    </citation>
    <scope>NUCLEOTIDE SEQUENCE [LARGE SCALE GENOMIC DNA]</scope>
    <source>
        <strain evidence="7 8">ATCC 24622</strain>
    </source>
</reference>
<keyword evidence="5" id="KW-0063">Aspartyl esterase</keyword>
<proteinExistence type="inferred from homology"/>
<comment type="caution">
    <text evidence="7">The sequence shown here is derived from an EMBL/GenBank/DDBJ whole genome shotgun (WGS) entry which is preliminary data.</text>
</comment>
<feature type="domain" description="Pectinesterase catalytic" evidence="6">
    <location>
        <begin position="153"/>
        <end position="334"/>
    </location>
</feature>
<dbReference type="InterPro" id="IPR012334">
    <property type="entry name" value="Pectin_lyas_fold"/>
</dbReference>
<dbReference type="EC" id="3.1.1.11" evidence="3"/>
<dbReference type="Pfam" id="PF01095">
    <property type="entry name" value="Pectinesterase"/>
    <property type="match status" value="1"/>
</dbReference>
<name>A0ABR3W219_9PEZI</name>
<dbReference type="InterPro" id="IPR011050">
    <property type="entry name" value="Pectin_lyase_fold/virulence"/>
</dbReference>
<gene>
    <name evidence="7" type="ORF">VTK73DRAFT_9563</name>
</gene>
<evidence type="ECO:0000256" key="2">
    <source>
        <dbReference type="ARBA" id="ARBA00008891"/>
    </source>
</evidence>
<evidence type="ECO:0000313" key="7">
    <source>
        <dbReference type="EMBL" id="KAL1851008.1"/>
    </source>
</evidence>
<sequence>MASSASLCQRTGKKNPLDDCPPRTIFVSKSDARADFTTIQGAILSLPDGADPYTILVAPGEYNEQLNVTRPGPLTLLGVSDRPWKSELYGDVEFDTQHQNDVTVRWDSANHDAIFTDNVFTGALTVAPTLDASLTGSGPTGFPVPEGTPFGCRDFRAYNIDFRNEEFPYSNGPAHAVGVSYANAGFYSCGLYGYQDTLYVGKLGNAYFYDTVIAGQTDFIYGFGTAWIERSTLLLRNCGGGIIAWKGTNTSFVNKYGAYISRARVLAANATIAEAIVGKCALGRPWNSQHRSIFMSSYLDASILPAGYKPWSSPVNNYTLMATFHDFGPGYDVEAERASNITIVLDKNGVEPYDRPEDVFLTEDGKPKNVGWIDRSVLARK</sequence>
<evidence type="ECO:0000256" key="1">
    <source>
        <dbReference type="ARBA" id="ARBA00005184"/>
    </source>
</evidence>
<organism evidence="7 8">
    <name type="scientific">Phialemonium thermophilum</name>
    <dbReference type="NCBI Taxonomy" id="223376"/>
    <lineage>
        <taxon>Eukaryota</taxon>
        <taxon>Fungi</taxon>
        <taxon>Dikarya</taxon>
        <taxon>Ascomycota</taxon>
        <taxon>Pezizomycotina</taxon>
        <taxon>Sordariomycetes</taxon>
        <taxon>Sordariomycetidae</taxon>
        <taxon>Cephalothecales</taxon>
        <taxon>Cephalothecaceae</taxon>
        <taxon>Phialemonium</taxon>
    </lineage>
</organism>